<name>A0ABU2LEC2_9ACTN</name>
<accession>A0ABU2LEC2</accession>
<gene>
    <name evidence="1" type="ORF">RM780_23765</name>
</gene>
<protein>
    <submittedName>
        <fullName evidence="1">Pentapeptide repeat-containing protein</fullName>
    </submittedName>
</protein>
<sequence length="475" mass="51925">MAHLSLADRTAYFASLSPGDAVDHRGTTFDSALLACLLGAVRDPLPGGEPRLGPARFGRAIFTGDAAFAETTFTGRAEFDGATFVDVAMLGPLVCGGTLELSGAVFRSPVIINAAVAQVRCHRTRWEQTATLRLRYAEVDMADAVVTQPIAVSAHPTPVAAPHLENRVFQRSDPGVRIDSLRGVDAAHLVLADVDLTACRFAGAFHLDQLRLEGVTVFASTPAGMRRWRFARRRVLAEEHHWRARRQRDLVRTAGWTTRFPYRPRPVRGWSQRARNANARTAQATYLRVNPVPGPTALAPVYRALRKAFEDARNEPDAADFYYGEMEMRRLDRNRPIGERALIAAYWLLSGYGLRASRALGWLLLAMAGTVGAMMLWGLPGHDPEPVTTGTQAAPGEPVRLTTVDPGPEPAGPYRDRLTADRAESAARIVLNSVVFRSSGQNLTTTGTYIEMASRFAEPILLGLTALAIRGRVKR</sequence>
<evidence type="ECO:0000313" key="1">
    <source>
        <dbReference type="EMBL" id="MDT0309947.1"/>
    </source>
</evidence>
<organism evidence="1 2">
    <name type="scientific">Streptomyces boetiae</name>
    <dbReference type="NCBI Taxonomy" id="3075541"/>
    <lineage>
        <taxon>Bacteria</taxon>
        <taxon>Bacillati</taxon>
        <taxon>Actinomycetota</taxon>
        <taxon>Actinomycetes</taxon>
        <taxon>Kitasatosporales</taxon>
        <taxon>Streptomycetaceae</taxon>
        <taxon>Streptomyces</taxon>
    </lineage>
</organism>
<dbReference type="Proteomes" id="UP001183388">
    <property type="component" value="Unassembled WGS sequence"/>
</dbReference>
<keyword evidence="2" id="KW-1185">Reference proteome</keyword>
<dbReference type="InterPro" id="IPR001646">
    <property type="entry name" value="5peptide_repeat"/>
</dbReference>
<dbReference type="EMBL" id="JAVREN010000051">
    <property type="protein sequence ID" value="MDT0309947.1"/>
    <property type="molecule type" value="Genomic_DNA"/>
</dbReference>
<evidence type="ECO:0000313" key="2">
    <source>
        <dbReference type="Proteomes" id="UP001183388"/>
    </source>
</evidence>
<reference evidence="2" key="1">
    <citation type="submission" date="2023-07" db="EMBL/GenBank/DDBJ databases">
        <title>30 novel species of actinomycetes from the DSMZ collection.</title>
        <authorList>
            <person name="Nouioui I."/>
        </authorList>
    </citation>
    <scope>NUCLEOTIDE SEQUENCE [LARGE SCALE GENOMIC DNA]</scope>
    <source>
        <strain evidence="2">DSM 44917</strain>
    </source>
</reference>
<dbReference type="Pfam" id="PF13576">
    <property type="entry name" value="Pentapeptide_3"/>
    <property type="match status" value="1"/>
</dbReference>
<comment type="caution">
    <text evidence="1">The sequence shown here is derived from an EMBL/GenBank/DDBJ whole genome shotgun (WGS) entry which is preliminary data.</text>
</comment>
<proteinExistence type="predicted"/>
<dbReference type="RefSeq" id="WP_311632919.1">
    <property type="nucleotide sequence ID" value="NZ_JAVREN010000051.1"/>
</dbReference>